<feature type="domain" description="Bacterial sugar transferase" evidence="7">
    <location>
        <begin position="6"/>
        <end position="98"/>
    </location>
</feature>
<comment type="caution">
    <text evidence="8">The sequence shown here is derived from an EMBL/GenBank/DDBJ whole genome shotgun (WGS) entry which is preliminary data.</text>
</comment>
<dbReference type="PANTHER" id="PTHR30576">
    <property type="entry name" value="COLANIC BIOSYNTHESIS UDP-GLUCOSE LIPID CARRIER TRANSFERASE"/>
    <property type="match status" value="1"/>
</dbReference>
<dbReference type="GO" id="GO:0016780">
    <property type="term" value="F:phosphotransferase activity, for other substituted phosphate groups"/>
    <property type="evidence" value="ECO:0007669"/>
    <property type="project" value="TreeGrafter"/>
</dbReference>
<dbReference type="EMBL" id="BKCJ011802612">
    <property type="protein sequence ID" value="GFD54129.1"/>
    <property type="molecule type" value="Genomic_DNA"/>
</dbReference>
<protein>
    <submittedName>
        <fullName evidence="8">Exopolysaccharide production protein PSS, putative</fullName>
    </submittedName>
</protein>
<proteinExistence type="predicted"/>
<evidence type="ECO:0000256" key="3">
    <source>
        <dbReference type="ARBA" id="ARBA00022679"/>
    </source>
</evidence>
<evidence type="ECO:0000313" key="8">
    <source>
        <dbReference type="EMBL" id="GFD54129.1"/>
    </source>
</evidence>
<evidence type="ECO:0000256" key="1">
    <source>
        <dbReference type="ARBA" id="ARBA00004236"/>
    </source>
</evidence>
<evidence type="ECO:0000256" key="5">
    <source>
        <dbReference type="ARBA" id="ARBA00022989"/>
    </source>
</evidence>
<dbReference type="AlphaFoldDB" id="A0A699X3Q2"/>
<dbReference type="InterPro" id="IPR003362">
    <property type="entry name" value="Bact_transf"/>
</dbReference>
<keyword evidence="4" id="KW-0812">Transmembrane</keyword>
<keyword evidence="5" id="KW-1133">Transmembrane helix</keyword>
<feature type="non-terminal residue" evidence="8">
    <location>
        <position position="99"/>
    </location>
</feature>
<feature type="non-terminal residue" evidence="8">
    <location>
        <position position="1"/>
    </location>
</feature>
<gene>
    <name evidence="8" type="ORF">Tci_926098</name>
</gene>
<dbReference type="GO" id="GO:0005886">
    <property type="term" value="C:plasma membrane"/>
    <property type="evidence" value="ECO:0007669"/>
    <property type="project" value="UniProtKB-SubCell"/>
</dbReference>
<evidence type="ECO:0000256" key="4">
    <source>
        <dbReference type="ARBA" id="ARBA00022692"/>
    </source>
</evidence>
<comment type="subcellular location">
    <subcellularLocation>
        <location evidence="1">Cell membrane</location>
    </subcellularLocation>
</comment>
<evidence type="ECO:0000256" key="2">
    <source>
        <dbReference type="ARBA" id="ARBA00022475"/>
    </source>
</evidence>
<evidence type="ECO:0000256" key="6">
    <source>
        <dbReference type="ARBA" id="ARBA00023136"/>
    </source>
</evidence>
<keyword evidence="2" id="KW-1003">Cell membrane</keyword>
<evidence type="ECO:0000259" key="7">
    <source>
        <dbReference type="Pfam" id="PF02397"/>
    </source>
</evidence>
<accession>A0A699X3Q2</accession>
<reference evidence="8" key="1">
    <citation type="journal article" date="2019" name="Sci. Rep.">
        <title>Draft genome of Tanacetum cinerariifolium, the natural source of mosquito coil.</title>
        <authorList>
            <person name="Yamashiro T."/>
            <person name="Shiraishi A."/>
            <person name="Satake H."/>
            <person name="Nakayama K."/>
        </authorList>
    </citation>
    <scope>NUCLEOTIDE SEQUENCE</scope>
</reference>
<organism evidence="8">
    <name type="scientific">Tanacetum cinerariifolium</name>
    <name type="common">Dalmatian daisy</name>
    <name type="synonym">Chrysanthemum cinerariifolium</name>
    <dbReference type="NCBI Taxonomy" id="118510"/>
    <lineage>
        <taxon>Eukaryota</taxon>
        <taxon>Viridiplantae</taxon>
        <taxon>Streptophyta</taxon>
        <taxon>Embryophyta</taxon>
        <taxon>Tracheophyta</taxon>
        <taxon>Spermatophyta</taxon>
        <taxon>Magnoliopsida</taxon>
        <taxon>eudicotyledons</taxon>
        <taxon>Gunneridae</taxon>
        <taxon>Pentapetalae</taxon>
        <taxon>asterids</taxon>
        <taxon>campanulids</taxon>
        <taxon>Asterales</taxon>
        <taxon>Asteraceae</taxon>
        <taxon>Asteroideae</taxon>
        <taxon>Anthemideae</taxon>
        <taxon>Anthemidinae</taxon>
        <taxon>Tanacetum</taxon>
    </lineage>
</organism>
<dbReference type="PANTHER" id="PTHR30576:SF4">
    <property type="entry name" value="UNDECAPRENYL-PHOSPHATE GALACTOSE PHOSPHOTRANSFERASE"/>
    <property type="match status" value="1"/>
</dbReference>
<dbReference type="Pfam" id="PF02397">
    <property type="entry name" value="Bac_transf"/>
    <property type="match status" value="1"/>
</dbReference>
<sequence length="99" mass="11363">AQHEWEQGHKLKVDPRVTRIGSFLRRTSLDELPQLFNVLRGEMGLVGPRPIVVAEVPRYGRHFLAYCSVRPGLTGLWQISGRSDTSYRRRVALDVAYCR</sequence>
<keyword evidence="6" id="KW-0472">Membrane</keyword>
<keyword evidence="3" id="KW-0808">Transferase</keyword>
<name>A0A699X3Q2_TANCI</name>